<name>A0AAW3TVR7_9SPHN</name>
<dbReference type="RefSeq" id="WP_033966692.1">
    <property type="nucleotide sequence ID" value="NZ_JACIDB010000013.1"/>
</dbReference>
<dbReference type="Proteomes" id="UP000528945">
    <property type="component" value="Unassembled WGS sequence"/>
</dbReference>
<gene>
    <name evidence="1" type="ORF">GGR47_003514</name>
</gene>
<evidence type="ECO:0000313" key="2">
    <source>
        <dbReference type="Proteomes" id="UP000528945"/>
    </source>
</evidence>
<dbReference type="AlphaFoldDB" id="A0AAW3TVR7"/>
<reference evidence="1 2" key="1">
    <citation type="submission" date="2020-08" db="EMBL/GenBank/DDBJ databases">
        <title>Genomic Encyclopedia of Type Strains, Phase IV (KMG-IV): sequencing the most valuable type-strain genomes for metagenomic binning, comparative biology and taxonomic classification.</title>
        <authorList>
            <person name="Goeker M."/>
        </authorList>
    </citation>
    <scope>NUCLEOTIDE SEQUENCE [LARGE SCALE GENOMIC DNA]</scope>
    <source>
        <strain evidence="1 2">DSM 15581</strain>
    </source>
</reference>
<dbReference type="EMBL" id="JACIDB010000013">
    <property type="protein sequence ID" value="MBB3877246.1"/>
    <property type="molecule type" value="Genomic_DNA"/>
</dbReference>
<protein>
    <submittedName>
        <fullName evidence="1">Uncharacterized protein</fullName>
    </submittedName>
</protein>
<organism evidence="1 2">
    <name type="scientific">Sphingomonas aquatilis</name>
    <dbReference type="NCBI Taxonomy" id="93063"/>
    <lineage>
        <taxon>Bacteria</taxon>
        <taxon>Pseudomonadati</taxon>
        <taxon>Pseudomonadota</taxon>
        <taxon>Alphaproteobacteria</taxon>
        <taxon>Sphingomonadales</taxon>
        <taxon>Sphingomonadaceae</taxon>
        <taxon>Sphingomonas</taxon>
    </lineage>
</organism>
<proteinExistence type="predicted"/>
<sequence length="104" mass="11388">MSHRLFAQLAFERALGSAAIKSLKDALTEKANFAAQTNWPKPDPFAGQYDVDALTAELDQIVQDRIRDVLEGPGLQIIDRGELFAEPEIVALVQAAKAKRDKPG</sequence>
<evidence type="ECO:0000313" key="1">
    <source>
        <dbReference type="EMBL" id="MBB3877246.1"/>
    </source>
</evidence>
<keyword evidence="2" id="KW-1185">Reference proteome</keyword>
<comment type="caution">
    <text evidence="1">The sequence shown here is derived from an EMBL/GenBank/DDBJ whole genome shotgun (WGS) entry which is preliminary data.</text>
</comment>
<accession>A0AAW3TVR7</accession>